<dbReference type="SUPFAM" id="SSF53335">
    <property type="entry name" value="S-adenosyl-L-methionine-dependent methyltransferases"/>
    <property type="match status" value="1"/>
</dbReference>
<name>A0A1C1A8J5_9BACL</name>
<evidence type="ECO:0000313" key="3">
    <source>
        <dbReference type="Proteomes" id="UP000093309"/>
    </source>
</evidence>
<sequence length="218" mass="25027">MLESRFFLISDPLARHFIYRLPDTWWSRPYEYAWCASFVEPTDTVLDAACGISHPFKFHLIRHSKRAYACDWDPSVSSFEAIIQDIQSDISEEAAQQIASEFSSNHAFLQASITALPYEENMFDKIFCISVLEHLHPTDAIQSLLEFNRTLRDDGVLILTLDYPTVDLAFFDKLVHDTGFEFCGSVNYTRPADALHTDQWGGLYCFRAILKKKSQAPK</sequence>
<dbReference type="AlphaFoldDB" id="A0A1C1A8J5"/>
<dbReference type="GO" id="GO:0008757">
    <property type="term" value="F:S-adenosylmethionine-dependent methyltransferase activity"/>
    <property type="evidence" value="ECO:0007669"/>
    <property type="project" value="InterPro"/>
</dbReference>
<dbReference type="GO" id="GO:0032259">
    <property type="term" value="P:methylation"/>
    <property type="evidence" value="ECO:0007669"/>
    <property type="project" value="UniProtKB-KW"/>
</dbReference>
<dbReference type="InterPro" id="IPR029063">
    <property type="entry name" value="SAM-dependent_MTases_sf"/>
</dbReference>
<keyword evidence="2" id="KW-0808">Transferase</keyword>
<dbReference type="Pfam" id="PF08241">
    <property type="entry name" value="Methyltransf_11"/>
    <property type="match status" value="1"/>
</dbReference>
<dbReference type="EMBL" id="LYPC01000009">
    <property type="protein sequence ID" value="OCT16913.1"/>
    <property type="molecule type" value="Genomic_DNA"/>
</dbReference>
<keyword evidence="3" id="KW-1185">Reference proteome</keyword>
<accession>A0A1C1A8J5</accession>
<reference evidence="3" key="1">
    <citation type="submission" date="2016-05" db="EMBL/GenBank/DDBJ databases">
        <title>Paenibacillus oryzae. sp. nov., isolated from the rice root.</title>
        <authorList>
            <person name="Zhang J."/>
            <person name="Zhang X."/>
        </authorList>
    </citation>
    <scope>NUCLEOTIDE SEQUENCE [LARGE SCALE GENOMIC DNA]</scope>
    <source>
        <strain evidence="3">KCTC13222</strain>
    </source>
</reference>
<protein>
    <submittedName>
        <fullName evidence="2">Methyltransferase type 11</fullName>
    </submittedName>
</protein>
<dbReference type="InterPro" id="IPR013216">
    <property type="entry name" value="Methyltransf_11"/>
</dbReference>
<evidence type="ECO:0000313" key="2">
    <source>
        <dbReference type="EMBL" id="OCT16913.1"/>
    </source>
</evidence>
<organism evidence="2 3">
    <name type="scientific">Paenibacillus pectinilyticus</name>
    <dbReference type="NCBI Taxonomy" id="512399"/>
    <lineage>
        <taxon>Bacteria</taxon>
        <taxon>Bacillati</taxon>
        <taxon>Bacillota</taxon>
        <taxon>Bacilli</taxon>
        <taxon>Bacillales</taxon>
        <taxon>Paenibacillaceae</taxon>
        <taxon>Paenibacillus</taxon>
    </lineage>
</organism>
<dbReference type="CDD" id="cd02440">
    <property type="entry name" value="AdoMet_MTases"/>
    <property type="match status" value="1"/>
</dbReference>
<proteinExistence type="predicted"/>
<feature type="domain" description="Methyltransferase type 11" evidence="1">
    <location>
        <begin position="87"/>
        <end position="159"/>
    </location>
</feature>
<evidence type="ECO:0000259" key="1">
    <source>
        <dbReference type="Pfam" id="PF08241"/>
    </source>
</evidence>
<keyword evidence="2" id="KW-0489">Methyltransferase</keyword>
<dbReference type="Gene3D" id="3.40.50.150">
    <property type="entry name" value="Vaccinia Virus protein VP39"/>
    <property type="match status" value="1"/>
</dbReference>
<dbReference type="Proteomes" id="UP000093309">
    <property type="component" value="Unassembled WGS sequence"/>
</dbReference>
<dbReference type="STRING" id="512399.A8709_00580"/>
<gene>
    <name evidence="2" type="ORF">A8709_00580</name>
</gene>
<comment type="caution">
    <text evidence="2">The sequence shown here is derived from an EMBL/GenBank/DDBJ whole genome shotgun (WGS) entry which is preliminary data.</text>
</comment>